<name>A0A0A2F0C0_9PORP</name>
<evidence type="ECO:0000313" key="2">
    <source>
        <dbReference type="EMBL" id="KGN83465.1"/>
    </source>
</evidence>
<dbReference type="InterPro" id="IPR025381">
    <property type="entry name" value="DUF4296"/>
</dbReference>
<feature type="domain" description="DUF4296" evidence="1">
    <location>
        <begin position="28"/>
        <end position="109"/>
    </location>
</feature>
<organism evidence="2 3">
    <name type="scientific">Porphyromonas gulae</name>
    <dbReference type="NCBI Taxonomy" id="111105"/>
    <lineage>
        <taxon>Bacteria</taxon>
        <taxon>Pseudomonadati</taxon>
        <taxon>Bacteroidota</taxon>
        <taxon>Bacteroidia</taxon>
        <taxon>Bacteroidales</taxon>
        <taxon>Porphyromonadaceae</taxon>
        <taxon>Porphyromonas</taxon>
    </lineage>
</organism>
<evidence type="ECO:0000313" key="3">
    <source>
        <dbReference type="Proteomes" id="UP000030130"/>
    </source>
</evidence>
<dbReference type="Proteomes" id="UP000030130">
    <property type="component" value="Unassembled WGS sequence"/>
</dbReference>
<dbReference type="STRING" id="111105.HR09_08270"/>
<dbReference type="RefSeq" id="WP_039422423.1">
    <property type="nucleotide sequence ID" value="NZ_JRAI01000087.1"/>
</dbReference>
<comment type="caution">
    <text evidence="2">The sequence shown here is derived from an EMBL/GenBank/DDBJ whole genome shotgun (WGS) entry which is preliminary data.</text>
</comment>
<gene>
    <name evidence="2" type="ORF">HR08_10875</name>
</gene>
<proteinExistence type="predicted"/>
<sequence>MRRLHVILIVGLASLALLGGCSRNDYKKIPKKRLRDLMVELYVADGYFANIYDPTLTDSVREAVYTNLFAKYGTTRRDYDSTLIWYGRHDLEEYITICQSVRDELEKQRIDLDKQITMEREKKGMAMLDGSFYELDSINMLAGDSACFYRPDIPFLNRSFVITPGAAGAAYKEGTRLEFVTRLRGLQLRPNATMEMYLQLVCTDNTILTVSRPVNPGINMLTTSVPDSADVSRVYGYLRGLPDSTGIMSSSPFVIDSFSLRKFEH</sequence>
<dbReference type="Pfam" id="PF14129">
    <property type="entry name" value="DUF4296"/>
    <property type="match status" value="1"/>
</dbReference>
<accession>A0A0A2F0C0</accession>
<dbReference type="EMBL" id="JRAI01000087">
    <property type="protein sequence ID" value="KGN83465.1"/>
    <property type="molecule type" value="Genomic_DNA"/>
</dbReference>
<reference evidence="2 3" key="1">
    <citation type="submission" date="2014-08" db="EMBL/GenBank/DDBJ databases">
        <title>Porphyromonas gulae strain:COT-052_OH1451 Genome sequencing.</title>
        <authorList>
            <person name="Wallis C."/>
            <person name="Deusch O."/>
            <person name="O'Flynn C."/>
            <person name="Davis I."/>
            <person name="Jospin G."/>
            <person name="Darling A.E."/>
            <person name="Coil D.A."/>
            <person name="Alexiev A."/>
            <person name="Horsfall A."/>
            <person name="Kirkwood N."/>
            <person name="Harris S."/>
            <person name="Eisen J.A."/>
        </authorList>
    </citation>
    <scope>NUCLEOTIDE SEQUENCE [LARGE SCALE GENOMIC DNA]</scope>
    <source>
        <strain evidence="3">COT-052 OH1451</strain>
    </source>
</reference>
<evidence type="ECO:0000259" key="1">
    <source>
        <dbReference type="Pfam" id="PF14129"/>
    </source>
</evidence>
<dbReference type="OrthoDB" id="678784at2"/>
<dbReference type="AlphaFoldDB" id="A0A0A2F0C0"/>
<dbReference type="PROSITE" id="PS51257">
    <property type="entry name" value="PROKAR_LIPOPROTEIN"/>
    <property type="match status" value="1"/>
</dbReference>
<protein>
    <recommendedName>
        <fullName evidence="1">DUF4296 domain-containing protein</fullName>
    </recommendedName>
</protein>